<evidence type="ECO:0000256" key="1">
    <source>
        <dbReference type="SAM" id="MobiDB-lite"/>
    </source>
</evidence>
<feature type="compositionally biased region" description="Low complexity" evidence="1">
    <location>
        <begin position="68"/>
        <end position="77"/>
    </location>
</feature>
<keyword evidence="3" id="KW-1185">Reference proteome</keyword>
<dbReference type="EMBL" id="JENX01000014">
    <property type="protein sequence ID" value="KEI18538.1"/>
    <property type="molecule type" value="Genomic_DNA"/>
</dbReference>
<accession>A0ABR4THF6</accession>
<comment type="caution">
    <text evidence="2">The sequence shown here is derived from an EMBL/GenBank/DDBJ whole genome shotgun (WGS) entry which is preliminary data.</text>
</comment>
<dbReference type="Proteomes" id="UP000027937">
    <property type="component" value="Unassembled WGS sequence"/>
</dbReference>
<reference evidence="2 3" key="1">
    <citation type="submission" date="2014-02" db="EMBL/GenBank/DDBJ databases">
        <title>Plasmidome dynamics in the species complex Clostridium novyi sensu lato converts strains of independent lineages into distinctly different pathogens.</title>
        <authorList>
            <person name="Skarin H."/>
            <person name="Segerman B."/>
        </authorList>
    </citation>
    <scope>NUCLEOTIDE SEQUENCE [LARGE SCALE GENOMIC DNA]</scope>
    <source>
        <strain evidence="2 3">NCTC 9693</strain>
    </source>
</reference>
<name>A0ABR4THF6_CLOHA</name>
<proteinExistence type="predicted"/>
<gene>
    <name evidence="2" type="ORF">Z960_02630</name>
</gene>
<organism evidence="2 3">
    <name type="scientific">Clostridium haemolyticum NCTC 9693</name>
    <dbReference type="NCBI Taxonomy" id="1443114"/>
    <lineage>
        <taxon>Bacteria</taxon>
        <taxon>Bacillati</taxon>
        <taxon>Bacillota</taxon>
        <taxon>Clostridia</taxon>
        <taxon>Eubacteriales</taxon>
        <taxon>Clostridiaceae</taxon>
        <taxon>Clostridium</taxon>
    </lineage>
</organism>
<protein>
    <submittedName>
        <fullName evidence="2">Uncharacterized protein</fullName>
    </submittedName>
</protein>
<evidence type="ECO:0000313" key="2">
    <source>
        <dbReference type="EMBL" id="KEI18538.1"/>
    </source>
</evidence>
<evidence type="ECO:0000313" key="3">
    <source>
        <dbReference type="Proteomes" id="UP000027937"/>
    </source>
</evidence>
<dbReference type="RefSeq" id="WP_039227829.1">
    <property type="nucleotide sequence ID" value="NZ_JENX01000014.1"/>
</dbReference>
<sequence length="227" mass="26313">MKKDKLLNLFNEFNFKMFIKNNMTSYKIRKAICEKVTESECPSTTAITNYIKKEFNLQWDTKTHSWNTYKSNTNNTSKSKKKISPKDTNTLTINHENKLSDESCINNSPKLKSNQLSIDLTKTESSSYISNLKNANNDVLKCDNSNTNRLSNKGYFNDNINYDLSQCYEYIAASENMKTSISINCKLFEIIKKILCKKYNLNSKGNRSKIIHLALMECLKFNQLQLK</sequence>
<feature type="region of interest" description="Disordered" evidence="1">
    <location>
        <begin position="68"/>
        <end position="88"/>
    </location>
</feature>